<dbReference type="Gene3D" id="3.40.630.10">
    <property type="entry name" value="Zn peptidases"/>
    <property type="match status" value="1"/>
</dbReference>
<gene>
    <name evidence="4" type="ORF">EUU22_03865</name>
</gene>
<evidence type="ECO:0000256" key="1">
    <source>
        <dbReference type="ARBA" id="ARBA00022801"/>
    </source>
</evidence>
<dbReference type="InterPro" id="IPR017439">
    <property type="entry name" value="Amidohydrolase"/>
</dbReference>
<evidence type="ECO:0000256" key="2">
    <source>
        <dbReference type="PIRSR" id="PIRSR005962-1"/>
    </source>
</evidence>
<dbReference type="EMBL" id="SDVB01000106">
    <property type="protein sequence ID" value="RYC23242.1"/>
    <property type="molecule type" value="Genomic_DNA"/>
</dbReference>
<dbReference type="OrthoDB" id="9777385at2"/>
<evidence type="ECO:0000259" key="3">
    <source>
        <dbReference type="Pfam" id="PF07687"/>
    </source>
</evidence>
<dbReference type="NCBIfam" id="TIGR01891">
    <property type="entry name" value="amidohydrolases"/>
    <property type="match status" value="1"/>
</dbReference>
<feature type="binding site" evidence="2">
    <location>
        <position position="144"/>
    </location>
    <ligand>
        <name>Mn(2+)</name>
        <dbReference type="ChEBI" id="CHEBI:29035"/>
        <label>2</label>
    </ligand>
</feature>
<name>A0A4Q2TRK4_9HYPH</name>
<dbReference type="Pfam" id="PF07687">
    <property type="entry name" value="M20_dimer"/>
    <property type="match status" value="1"/>
</dbReference>
<dbReference type="PANTHER" id="PTHR11014">
    <property type="entry name" value="PEPTIDASE M20 FAMILY MEMBER"/>
    <property type="match status" value="1"/>
</dbReference>
<dbReference type="InterPro" id="IPR002933">
    <property type="entry name" value="Peptidase_M20"/>
</dbReference>
<dbReference type="PIRSF" id="PIRSF005962">
    <property type="entry name" value="Pept_M20D_amidohydro"/>
    <property type="match status" value="1"/>
</dbReference>
<dbReference type="GO" id="GO:0046872">
    <property type="term" value="F:metal ion binding"/>
    <property type="evidence" value="ECO:0007669"/>
    <property type="project" value="UniProtKB-KW"/>
</dbReference>
<dbReference type="CDD" id="cd05666">
    <property type="entry name" value="M20_Acy1-like"/>
    <property type="match status" value="1"/>
</dbReference>
<dbReference type="PANTHER" id="PTHR11014:SF63">
    <property type="entry name" value="METALLOPEPTIDASE, PUTATIVE (AFU_ORTHOLOGUE AFUA_6G09600)-RELATED"/>
    <property type="match status" value="1"/>
</dbReference>
<feature type="binding site" evidence="2">
    <location>
        <position position="367"/>
    </location>
    <ligand>
        <name>Mn(2+)</name>
        <dbReference type="ChEBI" id="CHEBI:29035"/>
        <label>2</label>
    </ligand>
</feature>
<dbReference type="FunFam" id="3.30.70.360:FF:000001">
    <property type="entry name" value="N-acetyldiaminopimelate deacetylase"/>
    <property type="match status" value="1"/>
</dbReference>
<dbReference type="GO" id="GO:0050118">
    <property type="term" value="F:N-acetyldiaminopimelate deacetylase activity"/>
    <property type="evidence" value="ECO:0007669"/>
    <property type="project" value="UniProtKB-ARBA"/>
</dbReference>
<dbReference type="Pfam" id="PF01546">
    <property type="entry name" value="Peptidase_M20"/>
    <property type="match status" value="1"/>
</dbReference>
<dbReference type="SUPFAM" id="SSF53187">
    <property type="entry name" value="Zn-dependent exopeptidases"/>
    <property type="match status" value="1"/>
</dbReference>
<protein>
    <submittedName>
        <fullName evidence="4">Amidohydrolase</fullName>
    </submittedName>
</protein>
<dbReference type="RefSeq" id="WP_112691303.1">
    <property type="nucleotide sequence ID" value="NZ_SDVB01000106.1"/>
</dbReference>
<comment type="cofactor">
    <cofactor evidence="2">
        <name>Mn(2+)</name>
        <dbReference type="ChEBI" id="CHEBI:29035"/>
    </cofactor>
    <text evidence="2">The Mn(2+) ion enhances activity.</text>
</comment>
<feature type="domain" description="Peptidase M20 dimerisation" evidence="3">
    <location>
        <begin position="193"/>
        <end position="288"/>
    </location>
</feature>
<evidence type="ECO:0000313" key="4">
    <source>
        <dbReference type="EMBL" id="RYC23242.1"/>
    </source>
</evidence>
<dbReference type="InterPro" id="IPR036264">
    <property type="entry name" value="Bact_exopeptidase_dim_dom"/>
</dbReference>
<dbReference type="Proteomes" id="UP000291088">
    <property type="component" value="Unassembled WGS sequence"/>
</dbReference>
<evidence type="ECO:0000313" key="5">
    <source>
        <dbReference type="Proteomes" id="UP000291088"/>
    </source>
</evidence>
<feature type="binding site" evidence="2">
    <location>
        <position position="170"/>
    </location>
    <ligand>
        <name>Mn(2+)</name>
        <dbReference type="ChEBI" id="CHEBI:29035"/>
        <label>2</label>
    </ligand>
</feature>
<dbReference type="AlphaFoldDB" id="A0A4Q2TRK4"/>
<dbReference type="Gene3D" id="3.30.70.360">
    <property type="match status" value="1"/>
</dbReference>
<sequence length="395" mass="42463">MRTSLKNSIAAMLPDLIEWRQDFHRHPELMYDLPRTAGLVAERLRSFGFDEVIEGIGKTGILGVLHGSSGPAASKEKRVLFRADMDALPIEEASGVAYSSTAPGRMHACGHDGHTVMLLGAARHLADTRTFDGTLIFCFQPAEEGQAGAQAMIDDGMLERFPVKGAYALHNWPGMPVGEFGVMRGPAMASADGVFITVQGEGGHAAQPHTTRDPIVAAGHIISSVQTIVSRVVNPFEQAVVSITAINGGDAFNVIPDKVELKCGFRCFSEKVAVTIEEELWRICEKTGEALGVKVTVSRPPLTPYPPTINHPTETEIALDAMRAVAGADKVRDDLKPVMGSEDFAFILRRVPGAYVLLGNGDSAALHNPGYDFDDDAIGHGVAYWSELAARILPK</sequence>
<dbReference type="GO" id="GO:0019877">
    <property type="term" value="P:diaminopimelate biosynthetic process"/>
    <property type="evidence" value="ECO:0007669"/>
    <property type="project" value="UniProtKB-ARBA"/>
</dbReference>
<feature type="binding site" evidence="2">
    <location>
        <position position="111"/>
    </location>
    <ligand>
        <name>Mn(2+)</name>
        <dbReference type="ChEBI" id="CHEBI:29035"/>
        <label>2</label>
    </ligand>
</feature>
<keyword evidence="2" id="KW-0479">Metal-binding</keyword>
<proteinExistence type="predicted"/>
<comment type="caution">
    <text evidence="4">The sequence shown here is derived from an EMBL/GenBank/DDBJ whole genome shotgun (WGS) entry which is preliminary data.</text>
</comment>
<keyword evidence="5" id="KW-1185">Reference proteome</keyword>
<keyword evidence="2" id="KW-0464">Manganese</keyword>
<feature type="binding site" evidence="2">
    <location>
        <position position="109"/>
    </location>
    <ligand>
        <name>Mn(2+)</name>
        <dbReference type="ChEBI" id="CHEBI:29035"/>
        <label>2</label>
    </ligand>
</feature>
<keyword evidence="1 4" id="KW-0378">Hydrolase</keyword>
<reference evidence="4 5" key="1">
    <citation type="submission" date="2019-01" db="EMBL/GenBank/DDBJ databases">
        <authorList>
            <person name="Deng T."/>
        </authorList>
    </citation>
    <scope>NUCLEOTIDE SEQUENCE [LARGE SCALE GENOMIC DNA]</scope>
    <source>
        <strain evidence="4 5">F8825</strain>
    </source>
</reference>
<organism evidence="4 5">
    <name type="scientific">Ciceribacter ferrooxidans</name>
    <dbReference type="NCBI Taxonomy" id="2509717"/>
    <lineage>
        <taxon>Bacteria</taxon>
        <taxon>Pseudomonadati</taxon>
        <taxon>Pseudomonadota</taxon>
        <taxon>Alphaproteobacteria</taxon>
        <taxon>Hyphomicrobiales</taxon>
        <taxon>Rhizobiaceae</taxon>
        <taxon>Ciceribacter</taxon>
    </lineage>
</organism>
<dbReference type="SUPFAM" id="SSF55031">
    <property type="entry name" value="Bacterial exopeptidase dimerisation domain"/>
    <property type="match status" value="1"/>
</dbReference>
<dbReference type="InterPro" id="IPR011650">
    <property type="entry name" value="Peptidase_M20_dimer"/>
</dbReference>
<accession>A0A4Q2TRK4</accession>